<evidence type="ECO:0000256" key="1">
    <source>
        <dbReference type="SAM" id="Phobius"/>
    </source>
</evidence>
<name>A0A2A2TGN0_9CYAN</name>
<feature type="transmembrane region" description="Helical" evidence="1">
    <location>
        <begin position="39"/>
        <end position="62"/>
    </location>
</feature>
<dbReference type="EMBL" id="NTFS01000190">
    <property type="protein sequence ID" value="PAX52882.1"/>
    <property type="molecule type" value="Genomic_DNA"/>
</dbReference>
<keyword evidence="1" id="KW-1133">Transmembrane helix</keyword>
<dbReference type="AlphaFoldDB" id="A0A2A2TGN0"/>
<gene>
    <name evidence="2" type="ORF">CK510_16835</name>
</gene>
<evidence type="ECO:0000313" key="2">
    <source>
        <dbReference type="EMBL" id="PAX52882.1"/>
    </source>
</evidence>
<organism evidence="2 3">
    <name type="scientific">Brunnivagina elsteri CCALA 953</name>
    <dbReference type="NCBI Taxonomy" id="987040"/>
    <lineage>
        <taxon>Bacteria</taxon>
        <taxon>Bacillati</taxon>
        <taxon>Cyanobacteriota</taxon>
        <taxon>Cyanophyceae</taxon>
        <taxon>Nostocales</taxon>
        <taxon>Calotrichaceae</taxon>
        <taxon>Brunnivagina</taxon>
    </lineage>
</organism>
<keyword evidence="1" id="KW-0472">Membrane</keyword>
<evidence type="ECO:0000313" key="3">
    <source>
        <dbReference type="Proteomes" id="UP000218238"/>
    </source>
</evidence>
<dbReference type="Proteomes" id="UP000218238">
    <property type="component" value="Unassembled WGS sequence"/>
</dbReference>
<dbReference type="RefSeq" id="WP_373695812.1">
    <property type="nucleotide sequence ID" value="NZ_NTFS01000190.1"/>
</dbReference>
<accession>A0A2A2TGN0</accession>
<keyword evidence="1" id="KW-0812">Transmembrane</keyword>
<proteinExistence type="predicted"/>
<protein>
    <submittedName>
        <fullName evidence="2">Uncharacterized protein</fullName>
    </submittedName>
</protein>
<reference evidence="2 3" key="1">
    <citation type="submission" date="2017-08" db="EMBL/GenBank/DDBJ databases">
        <title>Draft genome sequence of filamentous cyanobacterium Calothrix elsteri CCALA 953.</title>
        <authorList>
            <person name="Gagunashvili A.N."/>
            <person name="Elster J."/>
            <person name="Andresson O.S."/>
        </authorList>
    </citation>
    <scope>NUCLEOTIDE SEQUENCE [LARGE SCALE GENOMIC DNA]</scope>
    <source>
        <strain evidence="2 3">CCALA 953</strain>
    </source>
</reference>
<keyword evidence="3" id="KW-1185">Reference proteome</keyword>
<sequence length="137" mass="15561">MKNIFLKLTISSIKYANKQNKLSFFWSIKQIISIRLLKGLIICLLLGFLTSFSIHTIAISAFSHSSTQLDSLLKQGHTLYESGEFTEAVNVWENAVLYFEKQQNKRKQALTLSYLALGYQELGKTSEADRISHSALK</sequence>
<dbReference type="InterPro" id="IPR011990">
    <property type="entry name" value="TPR-like_helical_dom_sf"/>
</dbReference>
<feature type="non-terminal residue" evidence="2">
    <location>
        <position position="137"/>
    </location>
</feature>
<dbReference type="SUPFAM" id="SSF48452">
    <property type="entry name" value="TPR-like"/>
    <property type="match status" value="1"/>
</dbReference>
<comment type="caution">
    <text evidence="2">The sequence shown here is derived from an EMBL/GenBank/DDBJ whole genome shotgun (WGS) entry which is preliminary data.</text>
</comment>
<dbReference type="Gene3D" id="1.25.40.10">
    <property type="entry name" value="Tetratricopeptide repeat domain"/>
    <property type="match status" value="1"/>
</dbReference>